<accession>A0A5R9PZW4</accession>
<dbReference type="AlphaFoldDB" id="A0A5R9PZW4"/>
<comment type="caution">
    <text evidence="2">The sequence shown here is derived from an EMBL/GenBank/DDBJ whole genome shotgun (WGS) entry which is preliminary data.</text>
</comment>
<feature type="transmembrane region" description="Helical" evidence="1">
    <location>
        <begin position="36"/>
        <end position="55"/>
    </location>
</feature>
<dbReference type="EMBL" id="PPSW01000033">
    <property type="protein sequence ID" value="TLX45529.1"/>
    <property type="molecule type" value="Genomic_DNA"/>
</dbReference>
<organism evidence="2 3">
    <name type="scientific">Pseudoalteromonas phenolica</name>
    <dbReference type="NCBI Taxonomy" id="161398"/>
    <lineage>
        <taxon>Bacteria</taxon>
        <taxon>Pseudomonadati</taxon>
        <taxon>Pseudomonadota</taxon>
        <taxon>Gammaproteobacteria</taxon>
        <taxon>Alteromonadales</taxon>
        <taxon>Pseudoalteromonadaceae</taxon>
        <taxon>Pseudoalteromonas</taxon>
    </lineage>
</organism>
<keyword evidence="1" id="KW-1133">Transmembrane helix</keyword>
<keyword evidence="1" id="KW-0812">Transmembrane</keyword>
<gene>
    <name evidence="2" type="ORF">C1E24_18225</name>
</gene>
<evidence type="ECO:0000313" key="2">
    <source>
        <dbReference type="EMBL" id="TLX45529.1"/>
    </source>
</evidence>
<name>A0A5R9PZW4_9GAMM</name>
<protein>
    <submittedName>
        <fullName evidence="2">Uncharacterized protein</fullName>
    </submittedName>
</protein>
<reference evidence="2 3" key="1">
    <citation type="submission" date="2018-01" db="EMBL/GenBank/DDBJ databases">
        <title>Co-occurrence of chitin degradation, pigmentation and bioactivity in marine Pseudoalteromonas.</title>
        <authorList>
            <person name="Paulsen S."/>
            <person name="Gram L."/>
            <person name="Machado H."/>
        </authorList>
    </citation>
    <scope>NUCLEOTIDE SEQUENCE [LARGE SCALE GENOMIC DNA]</scope>
    <source>
        <strain evidence="2 3">S3663</strain>
    </source>
</reference>
<evidence type="ECO:0000256" key="1">
    <source>
        <dbReference type="SAM" id="Phobius"/>
    </source>
</evidence>
<sequence>MKNKHPKNHKSNGIVDFFTPHTELALLSSMRKFKTLTIMVIVFVLAVIGFLFFLLRMVK</sequence>
<evidence type="ECO:0000313" key="3">
    <source>
        <dbReference type="Proteomes" id="UP000309186"/>
    </source>
</evidence>
<proteinExistence type="predicted"/>
<dbReference type="Proteomes" id="UP000309186">
    <property type="component" value="Unassembled WGS sequence"/>
</dbReference>
<keyword evidence="1" id="KW-0472">Membrane</keyword>